<protein>
    <submittedName>
        <fullName evidence="1">Uncharacterized protein</fullName>
    </submittedName>
</protein>
<organism evidence="1 2">
    <name type="scientific">Bernardetia litoralis (strain ATCC 23117 / DSM 6794 / NBRC 15988 / NCIMB 1366 / Fx l1 / Sio-4)</name>
    <name type="common">Flexibacter litoralis</name>
    <dbReference type="NCBI Taxonomy" id="880071"/>
    <lineage>
        <taxon>Bacteria</taxon>
        <taxon>Pseudomonadati</taxon>
        <taxon>Bacteroidota</taxon>
        <taxon>Cytophagia</taxon>
        <taxon>Cytophagales</taxon>
        <taxon>Bernardetiaceae</taxon>
        <taxon>Bernardetia</taxon>
    </lineage>
</organism>
<dbReference type="KEGG" id="fli:Fleli_1773"/>
<sequence>MIQPFQKLWIVLSFEMNKEYIAQNLCENKEKEDQKLAQLAEAKRVNKFAEQFGLRCAGSCHLKKQLAEADQQQDDAPVSSVKYTLDILFLEKNLVFSFENQAISFEEAIPNSFYQDFISDSNLYGVFRPPVV</sequence>
<accession>I4AJN7</accession>
<dbReference type="EMBL" id="CP003345">
    <property type="protein sequence ID" value="AFM04172.1"/>
    <property type="molecule type" value="Genomic_DNA"/>
</dbReference>
<dbReference type="AlphaFoldDB" id="I4AJN7"/>
<evidence type="ECO:0000313" key="2">
    <source>
        <dbReference type="Proteomes" id="UP000006054"/>
    </source>
</evidence>
<dbReference type="HOGENOM" id="CLU_132570_0_0_10"/>
<keyword evidence="2" id="KW-1185">Reference proteome</keyword>
<dbReference type="STRING" id="880071.Fleli_1773"/>
<gene>
    <name evidence="1" type="ordered locus">Fleli_1773</name>
</gene>
<proteinExistence type="predicted"/>
<dbReference type="RefSeq" id="WP_014797625.1">
    <property type="nucleotide sequence ID" value="NC_018018.1"/>
</dbReference>
<reference evidence="2" key="1">
    <citation type="submission" date="2012-06" db="EMBL/GenBank/DDBJ databases">
        <title>The complete genome of Flexibacter litoralis DSM 6794.</title>
        <authorList>
            <person name="Lucas S."/>
            <person name="Copeland A."/>
            <person name="Lapidus A."/>
            <person name="Glavina del Rio T."/>
            <person name="Dalin E."/>
            <person name="Tice H."/>
            <person name="Bruce D."/>
            <person name="Goodwin L."/>
            <person name="Pitluck S."/>
            <person name="Peters L."/>
            <person name="Ovchinnikova G."/>
            <person name="Lu M."/>
            <person name="Kyrpides N."/>
            <person name="Mavromatis K."/>
            <person name="Ivanova N."/>
            <person name="Brettin T."/>
            <person name="Detter J.C."/>
            <person name="Han C."/>
            <person name="Larimer F."/>
            <person name="Land M."/>
            <person name="Hauser L."/>
            <person name="Markowitz V."/>
            <person name="Cheng J.-F."/>
            <person name="Hugenholtz P."/>
            <person name="Woyke T."/>
            <person name="Wu D."/>
            <person name="Spring S."/>
            <person name="Lang E."/>
            <person name="Kopitz M."/>
            <person name="Brambilla E."/>
            <person name="Klenk H.-P."/>
            <person name="Eisen J.A."/>
        </authorList>
    </citation>
    <scope>NUCLEOTIDE SEQUENCE [LARGE SCALE GENOMIC DNA]</scope>
    <source>
        <strain evidence="2">ATCC 23117 / DSM 6794 / NBRC 15988 / NCIMB 1366 / Sio-4</strain>
    </source>
</reference>
<evidence type="ECO:0000313" key="1">
    <source>
        <dbReference type="EMBL" id="AFM04172.1"/>
    </source>
</evidence>
<name>I4AJN7_BERLS</name>
<dbReference type="Proteomes" id="UP000006054">
    <property type="component" value="Chromosome"/>
</dbReference>